<dbReference type="RefSeq" id="WP_100917439.1">
    <property type="nucleotide sequence ID" value="NZ_CP020370.1"/>
</dbReference>
<sequence>MPLLHIPSLLLTTALLFFIMPAVTYLVLNGRRQRAVTLWCGGDLLLGLSMVLFALRGQAPEWVTFAFANVLMFVGVMMRIQSLRRELGRPLPLILMVAAVSLFMLGFEGIRLGLRNDLLRLQFHHAVFAVLFTWLAALGWRIAQQEQSRGARWIGGVYLLLAVSFLHSVIGLSLGRVPPVLMDANSARIFTMLAGILTAVIASIGYVGLAFERSRRQAIQADQEYRAIIATSLDGFFLCDRDGRFLDVNQAYCDLIGYRREELLTNRRLLDDRLGQVRAAAHRSGCYGALLLLDLDNFKPLNDTYGHAAGDLLLIEVARRLTLTLRAADTAARLGGDEFVLLIGDLSTDEADAARQVGRLTERVRRRLSAPYRLNITRPGHADTVIEHHCTASLGVTLFNGKDGTAEDIFRQADLAMYQAKANGRDQARVYDAAGAEVA</sequence>
<dbReference type="SMART" id="SM00267">
    <property type="entry name" value="GGDEF"/>
    <property type="match status" value="1"/>
</dbReference>
<accession>A0A2K8U3K2</accession>
<protein>
    <recommendedName>
        <fullName evidence="6">GGDEF domain-containing protein</fullName>
    </recommendedName>
</protein>
<feature type="transmembrane region" description="Helical" evidence="1">
    <location>
        <begin position="62"/>
        <end position="80"/>
    </location>
</feature>
<feature type="transmembrane region" description="Helical" evidence="1">
    <location>
        <begin position="6"/>
        <end position="28"/>
    </location>
</feature>
<feature type="domain" description="GGDEF" evidence="3">
    <location>
        <begin position="286"/>
        <end position="433"/>
    </location>
</feature>
<dbReference type="SUPFAM" id="SSF55073">
    <property type="entry name" value="Nucleotide cyclase"/>
    <property type="match status" value="1"/>
</dbReference>
<dbReference type="PANTHER" id="PTHR46663:SF3">
    <property type="entry name" value="SLL0267 PROTEIN"/>
    <property type="match status" value="1"/>
</dbReference>
<dbReference type="SMART" id="SM00091">
    <property type="entry name" value="PAS"/>
    <property type="match status" value="1"/>
</dbReference>
<feature type="transmembrane region" description="Helical" evidence="1">
    <location>
        <begin position="155"/>
        <end position="177"/>
    </location>
</feature>
<evidence type="ECO:0000259" key="3">
    <source>
        <dbReference type="PROSITE" id="PS50887"/>
    </source>
</evidence>
<feature type="domain" description="PAS" evidence="2">
    <location>
        <begin position="221"/>
        <end position="271"/>
    </location>
</feature>
<keyword evidence="5" id="KW-1185">Reference proteome</keyword>
<dbReference type="KEGG" id="tsy:THSYN_00705"/>
<dbReference type="InterPro" id="IPR000160">
    <property type="entry name" value="GGDEF_dom"/>
</dbReference>
<dbReference type="Gene3D" id="3.30.450.20">
    <property type="entry name" value="PAS domain"/>
    <property type="match status" value="1"/>
</dbReference>
<dbReference type="InterPro" id="IPR035965">
    <property type="entry name" value="PAS-like_dom_sf"/>
</dbReference>
<keyword evidence="1" id="KW-0472">Membrane</keyword>
<dbReference type="PANTHER" id="PTHR46663">
    <property type="entry name" value="DIGUANYLATE CYCLASE DGCT-RELATED"/>
    <property type="match status" value="1"/>
</dbReference>
<dbReference type="InterPro" id="IPR029787">
    <property type="entry name" value="Nucleotide_cyclase"/>
</dbReference>
<evidence type="ECO:0000313" key="5">
    <source>
        <dbReference type="Proteomes" id="UP000232638"/>
    </source>
</evidence>
<evidence type="ECO:0000313" key="4">
    <source>
        <dbReference type="EMBL" id="AUB79621.1"/>
    </source>
</evidence>
<dbReference type="EMBL" id="CP020370">
    <property type="protein sequence ID" value="AUB79621.1"/>
    <property type="molecule type" value="Genomic_DNA"/>
</dbReference>
<dbReference type="InterPro" id="IPR052163">
    <property type="entry name" value="DGC-Regulatory_Protein"/>
</dbReference>
<dbReference type="Gene3D" id="3.30.70.270">
    <property type="match status" value="1"/>
</dbReference>
<gene>
    <name evidence="4" type="ORF">THSYN_00705</name>
</gene>
<feature type="transmembrane region" description="Helical" evidence="1">
    <location>
        <begin position="189"/>
        <end position="211"/>
    </location>
</feature>
<dbReference type="InterPro" id="IPR000014">
    <property type="entry name" value="PAS"/>
</dbReference>
<dbReference type="InterPro" id="IPR043128">
    <property type="entry name" value="Rev_trsase/Diguanyl_cyclase"/>
</dbReference>
<feature type="transmembrane region" description="Helical" evidence="1">
    <location>
        <begin position="122"/>
        <end position="143"/>
    </location>
</feature>
<dbReference type="SUPFAM" id="SSF55785">
    <property type="entry name" value="PYP-like sensor domain (PAS domain)"/>
    <property type="match status" value="1"/>
</dbReference>
<evidence type="ECO:0000259" key="2">
    <source>
        <dbReference type="PROSITE" id="PS50112"/>
    </source>
</evidence>
<dbReference type="CDD" id="cd00130">
    <property type="entry name" value="PAS"/>
    <property type="match status" value="1"/>
</dbReference>
<proteinExistence type="predicted"/>
<evidence type="ECO:0008006" key="6">
    <source>
        <dbReference type="Google" id="ProtNLM"/>
    </source>
</evidence>
<dbReference type="AlphaFoldDB" id="A0A2K8U3K2"/>
<feature type="transmembrane region" description="Helical" evidence="1">
    <location>
        <begin position="92"/>
        <end position="110"/>
    </location>
</feature>
<dbReference type="NCBIfam" id="TIGR00229">
    <property type="entry name" value="sensory_box"/>
    <property type="match status" value="1"/>
</dbReference>
<dbReference type="CDD" id="cd01949">
    <property type="entry name" value="GGDEF"/>
    <property type="match status" value="1"/>
</dbReference>
<name>A0A2K8U3K2_9GAMM</name>
<dbReference type="PROSITE" id="PS50112">
    <property type="entry name" value="PAS"/>
    <property type="match status" value="1"/>
</dbReference>
<reference evidence="4 5" key="1">
    <citation type="submission" date="2017-03" db="EMBL/GenBank/DDBJ databases">
        <title>Complete genome sequence of Candidatus 'Thiodictyon syntrophicum' sp. nov. strain Cad16T, a photolithoautotroph purple sulfur bacterium isolated from an alpine meromictic lake.</title>
        <authorList>
            <person name="Luedin S.M."/>
            <person name="Pothier J.F."/>
            <person name="Danza F."/>
            <person name="Storelli N."/>
            <person name="Wittwer M."/>
            <person name="Tonolla M."/>
        </authorList>
    </citation>
    <scope>NUCLEOTIDE SEQUENCE [LARGE SCALE GENOMIC DNA]</scope>
    <source>
        <strain evidence="4 5">Cad16T</strain>
    </source>
</reference>
<dbReference type="NCBIfam" id="TIGR00254">
    <property type="entry name" value="GGDEF"/>
    <property type="match status" value="1"/>
</dbReference>
<evidence type="ECO:0000256" key="1">
    <source>
        <dbReference type="SAM" id="Phobius"/>
    </source>
</evidence>
<dbReference type="Pfam" id="PF00990">
    <property type="entry name" value="GGDEF"/>
    <property type="match status" value="1"/>
</dbReference>
<dbReference type="PROSITE" id="PS50887">
    <property type="entry name" value="GGDEF"/>
    <property type="match status" value="1"/>
</dbReference>
<dbReference type="OrthoDB" id="9803824at2"/>
<dbReference type="Proteomes" id="UP000232638">
    <property type="component" value="Chromosome"/>
</dbReference>
<feature type="transmembrane region" description="Helical" evidence="1">
    <location>
        <begin position="35"/>
        <end position="56"/>
    </location>
</feature>
<keyword evidence="1" id="KW-0812">Transmembrane</keyword>
<keyword evidence="1" id="KW-1133">Transmembrane helix</keyword>
<organism evidence="4 5">
    <name type="scientific">Candidatus Thiodictyon syntrophicum</name>
    <dbReference type="NCBI Taxonomy" id="1166950"/>
    <lineage>
        <taxon>Bacteria</taxon>
        <taxon>Pseudomonadati</taxon>
        <taxon>Pseudomonadota</taxon>
        <taxon>Gammaproteobacteria</taxon>
        <taxon>Chromatiales</taxon>
        <taxon>Chromatiaceae</taxon>
        <taxon>Thiodictyon</taxon>
    </lineage>
</organism>